<dbReference type="InterPro" id="IPR036397">
    <property type="entry name" value="RNaseH_sf"/>
</dbReference>
<keyword evidence="3" id="KW-1185">Reference proteome</keyword>
<dbReference type="CDD" id="cd06222">
    <property type="entry name" value="RNase_H_like"/>
    <property type="match status" value="1"/>
</dbReference>
<dbReference type="InterPro" id="IPR012337">
    <property type="entry name" value="RNaseH-like_sf"/>
</dbReference>
<dbReference type="AlphaFoldDB" id="A0ABD3A9Z0"/>
<proteinExistence type="predicted"/>
<comment type="caution">
    <text evidence="2">The sequence shown here is derived from an EMBL/GenBank/DDBJ whole genome shotgun (WGS) entry which is preliminary data.</text>
</comment>
<dbReference type="PANTHER" id="PTHR47723:SF19">
    <property type="entry name" value="POLYNUCLEOTIDYL TRANSFERASE, RIBONUCLEASE H-LIKE SUPERFAMILY PROTEIN"/>
    <property type="match status" value="1"/>
</dbReference>
<dbReference type="InterPro" id="IPR053151">
    <property type="entry name" value="RNase_H-like"/>
</dbReference>
<reference evidence="2 3" key="1">
    <citation type="submission" date="2024-11" db="EMBL/GenBank/DDBJ databases">
        <title>A near-complete genome assembly of Cinchona calisaya.</title>
        <authorList>
            <person name="Lian D.C."/>
            <person name="Zhao X.W."/>
            <person name="Wei L."/>
        </authorList>
    </citation>
    <scope>NUCLEOTIDE SEQUENCE [LARGE SCALE GENOMIC DNA]</scope>
    <source>
        <tissue evidence="2">Nenye</tissue>
    </source>
</reference>
<dbReference type="InterPro" id="IPR002156">
    <property type="entry name" value="RNaseH_domain"/>
</dbReference>
<evidence type="ECO:0000259" key="1">
    <source>
        <dbReference type="Pfam" id="PF13456"/>
    </source>
</evidence>
<gene>
    <name evidence="2" type="ORF">ACH5RR_012649</name>
</gene>
<dbReference type="SUPFAM" id="SSF53098">
    <property type="entry name" value="Ribonuclease H-like"/>
    <property type="match status" value="1"/>
</dbReference>
<sequence length="128" mass="14271">MWMGLIVQVQRILRSLSMIYWKAPPIGYYKLNTDGVSRGNPGQIVGGGAIRDLGGNLVATFSSFYEGIHTNLYAKLMAALEGLQLWAGLHIYRLKLEMDSMSFKPHNKKIQNTLEARQVFTANPNGVT</sequence>
<dbReference type="PANTHER" id="PTHR47723">
    <property type="entry name" value="OS05G0353850 PROTEIN"/>
    <property type="match status" value="1"/>
</dbReference>
<dbReference type="Pfam" id="PF13456">
    <property type="entry name" value="RVT_3"/>
    <property type="match status" value="1"/>
</dbReference>
<dbReference type="Proteomes" id="UP001630127">
    <property type="component" value="Unassembled WGS sequence"/>
</dbReference>
<name>A0ABD3A9Z0_9GENT</name>
<protein>
    <recommendedName>
        <fullName evidence="1">RNase H type-1 domain-containing protein</fullName>
    </recommendedName>
</protein>
<dbReference type="Gene3D" id="3.30.420.10">
    <property type="entry name" value="Ribonuclease H-like superfamily/Ribonuclease H"/>
    <property type="match status" value="1"/>
</dbReference>
<evidence type="ECO:0000313" key="2">
    <source>
        <dbReference type="EMBL" id="KAL3527993.1"/>
    </source>
</evidence>
<evidence type="ECO:0000313" key="3">
    <source>
        <dbReference type="Proteomes" id="UP001630127"/>
    </source>
</evidence>
<organism evidence="2 3">
    <name type="scientific">Cinchona calisaya</name>
    <dbReference type="NCBI Taxonomy" id="153742"/>
    <lineage>
        <taxon>Eukaryota</taxon>
        <taxon>Viridiplantae</taxon>
        <taxon>Streptophyta</taxon>
        <taxon>Embryophyta</taxon>
        <taxon>Tracheophyta</taxon>
        <taxon>Spermatophyta</taxon>
        <taxon>Magnoliopsida</taxon>
        <taxon>eudicotyledons</taxon>
        <taxon>Gunneridae</taxon>
        <taxon>Pentapetalae</taxon>
        <taxon>asterids</taxon>
        <taxon>lamiids</taxon>
        <taxon>Gentianales</taxon>
        <taxon>Rubiaceae</taxon>
        <taxon>Cinchonoideae</taxon>
        <taxon>Cinchoneae</taxon>
        <taxon>Cinchona</taxon>
    </lineage>
</organism>
<dbReference type="EMBL" id="JBJUIK010000005">
    <property type="protein sequence ID" value="KAL3527993.1"/>
    <property type="molecule type" value="Genomic_DNA"/>
</dbReference>
<feature type="domain" description="RNase H type-1" evidence="1">
    <location>
        <begin position="32"/>
        <end position="102"/>
    </location>
</feature>
<accession>A0ABD3A9Z0</accession>
<dbReference type="InterPro" id="IPR044730">
    <property type="entry name" value="RNase_H-like_dom_plant"/>
</dbReference>